<reference evidence="1 2" key="1">
    <citation type="journal article" date="2014" name="Genome Biol. Evol.">
        <title>The genome of the myxosporean Thelohanellus kitauei shows adaptations to nutrient acquisition within its fish host.</title>
        <authorList>
            <person name="Yang Y."/>
            <person name="Xiong J."/>
            <person name="Zhou Z."/>
            <person name="Huo F."/>
            <person name="Miao W."/>
            <person name="Ran C."/>
            <person name="Liu Y."/>
            <person name="Zhang J."/>
            <person name="Feng J."/>
            <person name="Wang M."/>
            <person name="Wang M."/>
            <person name="Wang L."/>
            <person name="Yao B."/>
        </authorList>
    </citation>
    <scope>NUCLEOTIDE SEQUENCE [LARGE SCALE GENOMIC DNA]</scope>
    <source>
        <strain evidence="1">Wuqing</strain>
    </source>
</reference>
<keyword evidence="2" id="KW-1185">Reference proteome</keyword>
<name>A0A0C2JAB3_THEKT</name>
<evidence type="ECO:0000313" key="2">
    <source>
        <dbReference type="Proteomes" id="UP000031668"/>
    </source>
</evidence>
<accession>A0A0C2JAB3</accession>
<dbReference type="AlphaFoldDB" id="A0A0C2JAB3"/>
<organism evidence="1 2">
    <name type="scientific">Thelohanellus kitauei</name>
    <name type="common">Myxosporean</name>
    <dbReference type="NCBI Taxonomy" id="669202"/>
    <lineage>
        <taxon>Eukaryota</taxon>
        <taxon>Metazoa</taxon>
        <taxon>Cnidaria</taxon>
        <taxon>Myxozoa</taxon>
        <taxon>Myxosporea</taxon>
        <taxon>Bivalvulida</taxon>
        <taxon>Platysporina</taxon>
        <taxon>Myxobolidae</taxon>
        <taxon>Thelohanellus</taxon>
    </lineage>
</organism>
<gene>
    <name evidence="1" type="ORF">RF11_06042</name>
</gene>
<sequence>MVTPEENITIAEFNPQTEGKYINIMRQLLNANGLTRRDRAQKLLDMDGLEMRAIVGGHTSCLLFEVILLRQLPEDVRFHLAHGDFSNLDELRSRANAIWQYKSSHVAIVAIK</sequence>
<comment type="caution">
    <text evidence="1">The sequence shown here is derived from an EMBL/GenBank/DDBJ whole genome shotgun (WGS) entry which is preliminary data.</text>
</comment>
<dbReference type="Proteomes" id="UP000031668">
    <property type="component" value="Unassembled WGS sequence"/>
</dbReference>
<dbReference type="EMBL" id="JWZT01003621">
    <property type="protein sequence ID" value="KII66068.1"/>
    <property type="molecule type" value="Genomic_DNA"/>
</dbReference>
<dbReference type="OrthoDB" id="10048650at2759"/>
<proteinExistence type="predicted"/>
<evidence type="ECO:0000313" key="1">
    <source>
        <dbReference type="EMBL" id="KII66068.1"/>
    </source>
</evidence>
<protein>
    <submittedName>
        <fullName evidence="1">Uncharacterized protein</fullName>
    </submittedName>
</protein>